<evidence type="ECO:0000256" key="3">
    <source>
        <dbReference type="ARBA" id="ARBA00023015"/>
    </source>
</evidence>
<evidence type="ECO:0000313" key="6">
    <source>
        <dbReference type="EMBL" id="OLF16382.1"/>
    </source>
</evidence>
<dbReference type="SUPFAM" id="SSF55781">
    <property type="entry name" value="GAF domain-like"/>
    <property type="match status" value="1"/>
</dbReference>
<organism evidence="6 7">
    <name type="scientific">Actinophytocola xanthii</name>
    <dbReference type="NCBI Taxonomy" id="1912961"/>
    <lineage>
        <taxon>Bacteria</taxon>
        <taxon>Bacillati</taxon>
        <taxon>Actinomycetota</taxon>
        <taxon>Actinomycetes</taxon>
        <taxon>Pseudonocardiales</taxon>
        <taxon>Pseudonocardiaceae</taxon>
    </lineage>
</organism>
<comment type="caution">
    <text evidence="6">The sequence shown here is derived from an EMBL/GenBank/DDBJ whole genome shotgun (WGS) entry which is preliminary data.</text>
</comment>
<dbReference type="InterPro" id="IPR005561">
    <property type="entry name" value="ANTAR"/>
</dbReference>
<gene>
    <name evidence="6" type="ORF">BU204_17395</name>
</gene>
<dbReference type="Pfam" id="PF03861">
    <property type="entry name" value="ANTAR"/>
    <property type="match status" value="1"/>
</dbReference>
<dbReference type="Pfam" id="PF13185">
    <property type="entry name" value="GAF_2"/>
    <property type="match status" value="1"/>
</dbReference>
<keyword evidence="2" id="KW-0418">Kinase</keyword>
<dbReference type="GO" id="GO:0003723">
    <property type="term" value="F:RNA binding"/>
    <property type="evidence" value="ECO:0007669"/>
    <property type="project" value="InterPro"/>
</dbReference>
<dbReference type="InterPro" id="IPR029016">
    <property type="entry name" value="GAF-like_dom_sf"/>
</dbReference>
<dbReference type="STRING" id="1912961.BU204_17395"/>
<evidence type="ECO:0000256" key="1">
    <source>
        <dbReference type="ARBA" id="ARBA00022679"/>
    </source>
</evidence>
<keyword evidence="1" id="KW-0808">Transferase</keyword>
<evidence type="ECO:0000313" key="7">
    <source>
        <dbReference type="Proteomes" id="UP000185596"/>
    </source>
</evidence>
<evidence type="ECO:0000256" key="4">
    <source>
        <dbReference type="ARBA" id="ARBA00023163"/>
    </source>
</evidence>
<keyword evidence="3" id="KW-0805">Transcription regulation</keyword>
<dbReference type="SMART" id="SM01012">
    <property type="entry name" value="ANTAR"/>
    <property type="match status" value="1"/>
</dbReference>
<dbReference type="SUPFAM" id="SSF52172">
    <property type="entry name" value="CheY-like"/>
    <property type="match status" value="1"/>
</dbReference>
<keyword evidence="4" id="KW-0804">Transcription</keyword>
<dbReference type="AlphaFoldDB" id="A0A1Q8CPU7"/>
<keyword evidence="7" id="KW-1185">Reference proteome</keyword>
<dbReference type="PIRSF" id="PIRSF036625">
    <property type="entry name" value="GAF_ANTAR"/>
    <property type="match status" value="1"/>
</dbReference>
<feature type="domain" description="ANTAR" evidence="5">
    <location>
        <begin position="173"/>
        <end position="234"/>
    </location>
</feature>
<protein>
    <recommendedName>
        <fullName evidence="5">ANTAR domain-containing protein</fullName>
    </recommendedName>
</protein>
<dbReference type="Gene3D" id="3.30.450.40">
    <property type="match status" value="1"/>
</dbReference>
<name>A0A1Q8CPU7_9PSEU</name>
<dbReference type="InterPro" id="IPR012074">
    <property type="entry name" value="GAF_ANTAR"/>
</dbReference>
<evidence type="ECO:0000259" key="5">
    <source>
        <dbReference type="PROSITE" id="PS50921"/>
    </source>
</evidence>
<dbReference type="Proteomes" id="UP000185596">
    <property type="component" value="Unassembled WGS sequence"/>
</dbReference>
<dbReference type="SMART" id="SM00065">
    <property type="entry name" value="GAF"/>
    <property type="match status" value="1"/>
</dbReference>
<dbReference type="InterPro" id="IPR011006">
    <property type="entry name" value="CheY-like_superfamily"/>
</dbReference>
<dbReference type="GO" id="GO:0016301">
    <property type="term" value="F:kinase activity"/>
    <property type="evidence" value="ECO:0007669"/>
    <property type="project" value="UniProtKB-KW"/>
</dbReference>
<dbReference type="PROSITE" id="PS50921">
    <property type="entry name" value="ANTAR"/>
    <property type="match status" value="1"/>
</dbReference>
<reference evidence="6 7" key="1">
    <citation type="submission" date="2016-12" db="EMBL/GenBank/DDBJ databases">
        <title>The draft genome sequence of Actinophytocola sp. 11-183.</title>
        <authorList>
            <person name="Wang W."/>
            <person name="Yuan L."/>
        </authorList>
    </citation>
    <scope>NUCLEOTIDE SEQUENCE [LARGE SCALE GENOMIC DNA]</scope>
    <source>
        <strain evidence="6 7">11-183</strain>
    </source>
</reference>
<dbReference type="InterPro" id="IPR036388">
    <property type="entry name" value="WH-like_DNA-bd_sf"/>
</dbReference>
<evidence type="ECO:0000256" key="2">
    <source>
        <dbReference type="ARBA" id="ARBA00022777"/>
    </source>
</evidence>
<dbReference type="Gene3D" id="1.10.10.10">
    <property type="entry name" value="Winged helix-like DNA-binding domain superfamily/Winged helix DNA-binding domain"/>
    <property type="match status" value="1"/>
</dbReference>
<sequence>MLFDGESLARQFVLLTRALLESGSVAAVLERVVFAARALVPGADLVSVTLRSDDEAFHTPVWTDRVADDLDQLQYRFGEGACVEAARPGGPGMALSDDLGTDDRWPRFGRAAAEVGFRSLVSTALLPDAVRPRLSGALNVYSRQRNAFATEDRDVLLLLATHASLALATTRAVRRGELEAEQLRRAIDSRDLIGQAKGVLMARRGISAEEAFDLLRRTSQDMNLKLRELAQTVVGRREELDLPDLGGR</sequence>
<proteinExistence type="predicted"/>
<dbReference type="InterPro" id="IPR003018">
    <property type="entry name" value="GAF"/>
</dbReference>
<dbReference type="EMBL" id="MSIE01000030">
    <property type="protein sequence ID" value="OLF16382.1"/>
    <property type="molecule type" value="Genomic_DNA"/>
</dbReference>
<accession>A0A1Q8CPU7</accession>